<organism evidence="1">
    <name type="scientific">Cacopsylla melanoneura</name>
    <dbReference type="NCBI Taxonomy" id="428564"/>
    <lineage>
        <taxon>Eukaryota</taxon>
        <taxon>Metazoa</taxon>
        <taxon>Ecdysozoa</taxon>
        <taxon>Arthropoda</taxon>
        <taxon>Hexapoda</taxon>
        <taxon>Insecta</taxon>
        <taxon>Pterygota</taxon>
        <taxon>Neoptera</taxon>
        <taxon>Paraneoptera</taxon>
        <taxon>Hemiptera</taxon>
        <taxon>Sternorrhyncha</taxon>
        <taxon>Psylloidea</taxon>
        <taxon>Psyllidae</taxon>
        <taxon>Psyllinae</taxon>
        <taxon>Cacopsylla</taxon>
    </lineage>
</organism>
<name>A0A8D9ARN7_9HEMI</name>
<dbReference type="EMBL" id="HBUF01580764">
    <property type="protein sequence ID" value="CAG6770131.1"/>
    <property type="molecule type" value="Transcribed_RNA"/>
</dbReference>
<accession>A0A8D9ARN7</accession>
<dbReference type="AlphaFoldDB" id="A0A8D9ARN7"/>
<reference evidence="1" key="1">
    <citation type="submission" date="2021-05" db="EMBL/GenBank/DDBJ databases">
        <authorList>
            <person name="Alioto T."/>
            <person name="Alioto T."/>
            <person name="Gomez Garrido J."/>
        </authorList>
    </citation>
    <scope>NUCLEOTIDE SEQUENCE</scope>
</reference>
<sequence length="106" mass="12065">MTEVIKPIKVSTSDWQSTSCTVAERFRKLFELAEWSDCKFLVGSNEPRTIPVHRYSVHTGCRLCPWYPLCRQEISHPPPCPALCAIPGIEPVYRQPAGHIEDSRVL</sequence>
<proteinExistence type="predicted"/>
<evidence type="ECO:0000313" key="1">
    <source>
        <dbReference type="EMBL" id="CAG6770131.1"/>
    </source>
</evidence>
<protein>
    <submittedName>
        <fullName evidence="1">Uncharacterized protein</fullName>
    </submittedName>
</protein>